<comment type="caution">
    <text evidence="1">The sequence shown here is derived from an EMBL/GenBank/DDBJ whole genome shotgun (WGS) entry which is preliminary data.</text>
</comment>
<protein>
    <submittedName>
        <fullName evidence="1">Putative exported protein</fullName>
    </submittedName>
</protein>
<sequence length="233" mass="28280">MRLYKEMRKMQKNSVNCIFFKIFIIVIVFCTLQSASHIEKDNLPDLQGGIHISNNIIARSLASAYTSEQRYKKVEMNSNDLERKWKNISFEWRRDLNDICKQIFWEFKKVCIKNNVNEDIENDMWKTWRDQVQNRIIIKEEEDNKDYLKFKETHYTTRDMDKFIYEKTISFKIFNEELLSEKDSFIDCLISKWLKYKEEHLDTKGGKELKEQRKKCKLKKAGKKMKNKKIMEI</sequence>
<dbReference type="KEGG" id="pgab:PGSY75_0935700"/>
<evidence type="ECO:0000313" key="1">
    <source>
        <dbReference type="EMBL" id="KYO00334.1"/>
    </source>
</evidence>
<reference evidence="1 2" key="1">
    <citation type="journal article" date="2016" name="Nat. Commun.">
        <title>Genomes of cryptic chimpanzee Plasmodium species reveal key evolutionary events leading to human malaria.</title>
        <authorList>
            <person name="Sundararaman S.A."/>
            <person name="Plenderleith L.J."/>
            <person name="Liu W."/>
            <person name="Loy D.E."/>
            <person name="Learn G.H."/>
            <person name="Li Y."/>
            <person name="Shaw K.S."/>
            <person name="Ayouba A."/>
            <person name="Peeters M."/>
            <person name="Speede S."/>
            <person name="Shaw G.M."/>
            <person name="Bushman F.D."/>
            <person name="Brisson D."/>
            <person name="Rayner J.C."/>
            <person name="Sharp P.M."/>
            <person name="Hahn B.H."/>
        </authorList>
    </citation>
    <scope>NUCLEOTIDE SEQUENCE [LARGE SCALE GENOMIC DNA]</scope>
    <source>
        <strain evidence="1 2">SY75</strain>
    </source>
</reference>
<dbReference type="Proteomes" id="UP000076004">
    <property type="component" value="Chromosome 9"/>
</dbReference>
<dbReference type="VEuPathDB" id="PlasmoDB:PGSY75_0935700"/>
<accession>A0A151LMD1</accession>
<dbReference type="AlphaFoldDB" id="A0A151LMD1"/>
<dbReference type="VEuPathDB" id="PlasmoDB:PGABG01_0019300"/>
<evidence type="ECO:0000313" key="2">
    <source>
        <dbReference type="Proteomes" id="UP000076004"/>
    </source>
</evidence>
<name>A0A151LMD1_9APIC</name>
<gene>
    <name evidence="1" type="ORF">PGSY75_0935700</name>
</gene>
<dbReference type="RefSeq" id="XP_018642101.1">
    <property type="nucleotide sequence ID" value="XM_018785760.1"/>
</dbReference>
<dbReference type="GeneID" id="29776367"/>
<proteinExistence type="predicted"/>
<dbReference type="EMBL" id="LVLB01000010">
    <property type="protein sequence ID" value="KYO00334.1"/>
    <property type="molecule type" value="Genomic_DNA"/>
</dbReference>
<organism evidence="1 2">
    <name type="scientific">Plasmodium gaboni</name>
    <dbReference type="NCBI Taxonomy" id="647221"/>
    <lineage>
        <taxon>Eukaryota</taxon>
        <taxon>Sar</taxon>
        <taxon>Alveolata</taxon>
        <taxon>Apicomplexa</taxon>
        <taxon>Aconoidasida</taxon>
        <taxon>Haemosporida</taxon>
        <taxon>Plasmodiidae</taxon>
        <taxon>Plasmodium</taxon>
        <taxon>Plasmodium (Laverania)</taxon>
    </lineage>
</organism>